<dbReference type="AlphaFoldDB" id="A0A6M4IY05"/>
<keyword evidence="1" id="KW-0732">Signal</keyword>
<feature type="signal peptide" evidence="1">
    <location>
        <begin position="1"/>
        <end position="21"/>
    </location>
</feature>
<dbReference type="Proteomes" id="UP000500938">
    <property type="component" value="Chromosome"/>
</dbReference>
<accession>A0A6M4IY05</accession>
<name>A0A6M4IY05_9BACT</name>
<dbReference type="EMBL" id="CP053085">
    <property type="protein sequence ID" value="QJR37772.1"/>
    <property type="molecule type" value="Genomic_DNA"/>
</dbReference>
<protein>
    <submittedName>
        <fullName evidence="2">Uncharacterized protein</fullName>
    </submittedName>
</protein>
<dbReference type="RefSeq" id="WP_171227207.1">
    <property type="nucleotide sequence ID" value="NZ_CP053085.1"/>
</dbReference>
<gene>
    <name evidence="2" type="ORF">HKW67_20730</name>
</gene>
<feature type="chain" id="PRO_5026982727" evidence="1">
    <location>
        <begin position="22"/>
        <end position="127"/>
    </location>
</feature>
<reference evidence="2 3" key="1">
    <citation type="submission" date="2020-05" db="EMBL/GenBank/DDBJ databases">
        <title>Complete genome sequence of Gemmatimonas greenlandica TET16.</title>
        <authorList>
            <person name="Zeng Y."/>
        </authorList>
    </citation>
    <scope>NUCLEOTIDE SEQUENCE [LARGE SCALE GENOMIC DNA]</scope>
    <source>
        <strain evidence="2 3">TET16</strain>
    </source>
</reference>
<keyword evidence="3" id="KW-1185">Reference proteome</keyword>
<dbReference type="KEGG" id="ggr:HKW67_20730"/>
<sequence length="127" mass="13278">MTKIRMAVVSAALALSVTAVAAQRMFADFSGKWNVAIDAQGQSMQSLMTVTQKGDSVSGTTESQIGTANFDGVVKGDSIFFGFALDMGGQQIKIRGTGVMSEKDKMTGTMEAEGLGAFPFAAARQPN</sequence>
<organism evidence="2 3">
    <name type="scientific">Gemmatimonas groenlandica</name>
    <dbReference type="NCBI Taxonomy" id="2732249"/>
    <lineage>
        <taxon>Bacteria</taxon>
        <taxon>Pseudomonadati</taxon>
        <taxon>Gemmatimonadota</taxon>
        <taxon>Gemmatimonadia</taxon>
        <taxon>Gemmatimonadales</taxon>
        <taxon>Gemmatimonadaceae</taxon>
        <taxon>Gemmatimonas</taxon>
    </lineage>
</organism>
<evidence type="ECO:0000313" key="3">
    <source>
        <dbReference type="Proteomes" id="UP000500938"/>
    </source>
</evidence>
<evidence type="ECO:0000256" key="1">
    <source>
        <dbReference type="SAM" id="SignalP"/>
    </source>
</evidence>
<proteinExistence type="predicted"/>
<evidence type="ECO:0000313" key="2">
    <source>
        <dbReference type="EMBL" id="QJR37772.1"/>
    </source>
</evidence>